<comment type="caution">
    <text evidence="6">The sequence shown here is derived from an EMBL/GenBank/DDBJ whole genome shotgun (WGS) entry which is preliminary data.</text>
</comment>
<sequence>MATFRKRGKNWEYRIRYVDQMTGKTKEKSKGGFKTKELARYEASQVTIDLKDGFIERNENITISNYLDVWFESYKPTVKETSWRNRENNTNILKAKFGETKLKKLNHNFYQKAINELSKNYAYNTLISINQVAQMMAKHAVRDSYFKFNPIADIKIPHYDNEDEQILFLETQEITIFKNYCIEDINKKRKLDFIHVKLEKERELAIYYLMLYGGLRVGEACALQLSDYYPITKEINISKTLASKATSQTNDTYTVYPPKTKNAYRTIPLPEIAYKQLEKWLRLRKEYKLKFSAQFEEQCYIFPKKNGSPFTPRDIRTKLDVIMSRLDGEITRITPHGLRHTYTALLIQADTNVKHIQALLGHASIKTTLDIYAHITGDKKQESIANFDKMLKNLG</sequence>
<dbReference type="GO" id="GO:0015074">
    <property type="term" value="P:DNA integration"/>
    <property type="evidence" value="ECO:0007669"/>
    <property type="project" value="UniProtKB-KW"/>
</dbReference>
<keyword evidence="2" id="KW-0229">DNA integration</keyword>
<organism evidence="6 7">
    <name type="scientific">Vagococcus allomyrinae</name>
    <dbReference type="NCBI Taxonomy" id="2794353"/>
    <lineage>
        <taxon>Bacteria</taxon>
        <taxon>Bacillati</taxon>
        <taxon>Bacillota</taxon>
        <taxon>Bacilli</taxon>
        <taxon>Lactobacillales</taxon>
        <taxon>Enterococcaceae</taxon>
        <taxon>Vagococcus</taxon>
    </lineage>
</organism>
<dbReference type="SUPFAM" id="SSF56349">
    <property type="entry name" value="DNA breaking-rejoining enzymes"/>
    <property type="match status" value="1"/>
</dbReference>
<gene>
    <name evidence="6" type="ORF">I6N95_05220</name>
</gene>
<dbReference type="PROSITE" id="PS51898">
    <property type="entry name" value="TYR_RECOMBINASE"/>
    <property type="match status" value="1"/>
</dbReference>
<dbReference type="CDD" id="cd01189">
    <property type="entry name" value="INT_ICEBs1_C_like"/>
    <property type="match status" value="1"/>
</dbReference>
<dbReference type="Gene3D" id="1.10.150.130">
    <property type="match status" value="1"/>
</dbReference>
<dbReference type="InterPro" id="IPR013762">
    <property type="entry name" value="Integrase-like_cat_sf"/>
</dbReference>
<accession>A0A940P618</accession>
<dbReference type="Pfam" id="PF00589">
    <property type="entry name" value="Phage_integrase"/>
    <property type="match status" value="1"/>
</dbReference>
<comment type="similarity">
    <text evidence="1">Belongs to the 'phage' integrase family.</text>
</comment>
<dbReference type="Proteomes" id="UP000674938">
    <property type="component" value="Unassembled WGS sequence"/>
</dbReference>
<evidence type="ECO:0000256" key="3">
    <source>
        <dbReference type="ARBA" id="ARBA00023125"/>
    </source>
</evidence>
<evidence type="ECO:0000259" key="5">
    <source>
        <dbReference type="PROSITE" id="PS51898"/>
    </source>
</evidence>
<dbReference type="PANTHER" id="PTHR30349:SF64">
    <property type="entry name" value="PROPHAGE INTEGRASE INTD-RELATED"/>
    <property type="match status" value="1"/>
</dbReference>
<dbReference type="GO" id="GO:0003677">
    <property type="term" value="F:DNA binding"/>
    <property type="evidence" value="ECO:0007669"/>
    <property type="project" value="UniProtKB-KW"/>
</dbReference>
<dbReference type="GO" id="GO:0006310">
    <property type="term" value="P:DNA recombination"/>
    <property type="evidence" value="ECO:0007669"/>
    <property type="project" value="UniProtKB-KW"/>
</dbReference>
<name>A0A940P618_9ENTE</name>
<keyword evidence="3" id="KW-0238">DNA-binding</keyword>
<dbReference type="EMBL" id="JAEEGA010000002">
    <property type="protein sequence ID" value="MBP1040411.1"/>
    <property type="molecule type" value="Genomic_DNA"/>
</dbReference>
<dbReference type="Gene3D" id="1.10.443.10">
    <property type="entry name" value="Intergrase catalytic core"/>
    <property type="match status" value="1"/>
</dbReference>
<protein>
    <submittedName>
        <fullName evidence="6">Site-specific integrase</fullName>
    </submittedName>
</protein>
<dbReference type="AlphaFoldDB" id="A0A940P618"/>
<dbReference type="InterPro" id="IPR050090">
    <property type="entry name" value="Tyrosine_recombinase_XerCD"/>
</dbReference>
<evidence type="ECO:0000256" key="4">
    <source>
        <dbReference type="ARBA" id="ARBA00023172"/>
    </source>
</evidence>
<reference evidence="6" key="1">
    <citation type="submission" date="2020-12" db="EMBL/GenBank/DDBJ databases">
        <title>Vagococcus allomyrinae sp. nov. and Enterococcus lavae sp. nov., isolated from the larvae of Allomyrina dichotoma.</title>
        <authorList>
            <person name="Lee S.D."/>
        </authorList>
    </citation>
    <scope>NUCLEOTIDE SEQUENCE</scope>
    <source>
        <strain evidence="6">BWB3-3</strain>
    </source>
</reference>
<evidence type="ECO:0000313" key="6">
    <source>
        <dbReference type="EMBL" id="MBP1040411.1"/>
    </source>
</evidence>
<dbReference type="InterPro" id="IPR002104">
    <property type="entry name" value="Integrase_catalytic"/>
</dbReference>
<evidence type="ECO:0000256" key="1">
    <source>
        <dbReference type="ARBA" id="ARBA00008857"/>
    </source>
</evidence>
<keyword evidence="7" id="KW-1185">Reference proteome</keyword>
<proteinExistence type="inferred from homology"/>
<dbReference type="RefSeq" id="WP_209525328.1">
    <property type="nucleotide sequence ID" value="NZ_JAEEGA010000002.1"/>
</dbReference>
<dbReference type="InterPro" id="IPR010998">
    <property type="entry name" value="Integrase_recombinase_N"/>
</dbReference>
<feature type="domain" description="Tyr recombinase" evidence="5">
    <location>
        <begin position="164"/>
        <end position="385"/>
    </location>
</feature>
<dbReference type="Pfam" id="PF14659">
    <property type="entry name" value="Phage_int_SAM_3"/>
    <property type="match status" value="1"/>
</dbReference>
<evidence type="ECO:0000256" key="2">
    <source>
        <dbReference type="ARBA" id="ARBA00022908"/>
    </source>
</evidence>
<dbReference type="InterPro" id="IPR011010">
    <property type="entry name" value="DNA_brk_join_enz"/>
</dbReference>
<keyword evidence="4" id="KW-0233">DNA recombination</keyword>
<dbReference type="InterPro" id="IPR028259">
    <property type="entry name" value="AP2-like_int_N"/>
</dbReference>
<evidence type="ECO:0000313" key="7">
    <source>
        <dbReference type="Proteomes" id="UP000674938"/>
    </source>
</evidence>
<dbReference type="InterPro" id="IPR004107">
    <property type="entry name" value="Integrase_SAM-like_N"/>
</dbReference>
<dbReference type="Pfam" id="PF14657">
    <property type="entry name" value="Arm-DNA-bind_4"/>
    <property type="match status" value="1"/>
</dbReference>
<dbReference type="PANTHER" id="PTHR30349">
    <property type="entry name" value="PHAGE INTEGRASE-RELATED"/>
    <property type="match status" value="1"/>
</dbReference>